<evidence type="ECO:0000313" key="2">
    <source>
        <dbReference type="EMBL" id="PLB46423.1"/>
    </source>
</evidence>
<dbReference type="RefSeq" id="XP_024701725.1">
    <property type="nucleotide sequence ID" value="XM_024853441.1"/>
</dbReference>
<proteinExistence type="inferred from homology"/>
<dbReference type="NCBIfam" id="NF041278">
    <property type="entry name" value="CmcJ_NvfI_EfuI"/>
    <property type="match status" value="1"/>
</dbReference>
<sequence length="296" mass="33326">MSLSQAVKTTLNYYPTCSVAGRQIVLGTIGTYRRPMDPRPATIQDVRGRESTFNLDVHGFQFLRHPSPHVSSFTESVVKKYMYPEAVDILKQATGATRAHVFSHITRNAPYEKVEELVASKESDTKPTSMMVPGRLIHVDQSESGALDILKDNMSAEEVARLSRSRWGIVNIWRPLKPVPRDPLAVADARSVRDEDLVEVYARLPGKGEKNYEATTQGAGFGMLYGMYGEGQKWYYLSGMRPDEVMLIKCFDSKDDGSVARRSPHTAFVDPRTQEVKEARESVELRCLVFFEDQTV</sequence>
<dbReference type="GO" id="GO:0016491">
    <property type="term" value="F:oxidoreductase activity"/>
    <property type="evidence" value="ECO:0007669"/>
    <property type="project" value="InterPro"/>
</dbReference>
<evidence type="ECO:0000256" key="1">
    <source>
        <dbReference type="ARBA" id="ARBA00023604"/>
    </source>
</evidence>
<gene>
    <name evidence="2" type="ORF">P170DRAFT_477303</name>
</gene>
<dbReference type="VEuPathDB" id="FungiDB:P170DRAFT_477303"/>
<evidence type="ECO:0000313" key="3">
    <source>
        <dbReference type="Proteomes" id="UP000234275"/>
    </source>
</evidence>
<reference evidence="2 3" key="1">
    <citation type="submission" date="2016-12" db="EMBL/GenBank/DDBJ databases">
        <title>The genomes of Aspergillus section Nigri reveals drivers in fungal speciation.</title>
        <authorList>
            <consortium name="DOE Joint Genome Institute"/>
            <person name="Vesth T.C."/>
            <person name="Nybo J."/>
            <person name="Theobald S."/>
            <person name="Brandl J."/>
            <person name="Frisvad J.C."/>
            <person name="Nielsen K.F."/>
            <person name="Lyhne E.K."/>
            <person name="Kogle M.E."/>
            <person name="Kuo A."/>
            <person name="Riley R."/>
            <person name="Clum A."/>
            <person name="Nolan M."/>
            <person name="Lipzen A."/>
            <person name="Salamov A."/>
            <person name="Henrissat B."/>
            <person name="Wiebenga A."/>
            <person name="De Vries R.P."/>
            <person name="Grigoriev I.V."/>
            <person name="Mortensen U.H."/>
            <person name="Andersen M.R."/>
            <person name="Baker S.E."/>
        </authorList>
    </citation>
    <scope>NUCLEOTIDE SEQUENCE [LARGE SCALE GENOMIC DNA]</scope>
    <source>
        <strain evidence="2 3">IBT 23096</strain>
    </source>
</reference>
<comment type="similarity">
    <text evidence="1">Belongs to the asaB hydroxylase/desaturase family.</text>
</comment>
<name>A0A2I2G0N4_9EURO</name>
<keyword evidence="3" id="KW-1185">Reference proteome</keyword>
<dbReference type="GeneID" id="36561139"/>
<dbReference type="AlphaFoldDB" id="A0A2I2G0N4"/>
<dbReference type="PANTHER" id="PTHR34598">
    <property type="entry name" value="BLL6449 PROTEIN"/>
    <property type="match status" value="1"/>
</dbReference>
<dbReference type="Proteomes" id="UP000234275">
    <property type="component" value="Unassembled WGS sequence"/>
</dbReference>
<accession>A0A2I2G0N4</accession>
<comment type="caution">
    <text evidence="2">The sequence shown here is derived from an EMBL/GenBank/DDBJ whole genome shotgun (WGS) entry which is preliminary data.</text>
</comment>
<dbReference type="PANTHER" id="PTHR34598:SF3">
    <property type="entry name" value="OXIDOREDUCTASE AN1597"/>
    <property type="match status" value="1"/>
</dbReference>
<protein>
    <submittedName>
        <fullName evidence="2">GA4 desaturase family protein</fullName>
    </submittedName>
</protein>
<dbReference type="OrthoDB" id="412788at2759"/>
<dbReference type="InterPro" id="IPR044053">
    <property type="entry name" value="AsaB-like"/>
</dbReference>
<organism evidence="2 3">
    <name type="scientific">Aspergillus steynii IBT 23096</name>
    <dbReference type="NCBI Taxonomy" id="1392250"/>
    <lineage>
        <taxon>Eukaryota</taxon>
        <taxon>Fungi</taxon>
        <taxon>Dikarya</taxon>
        <taxon>Ascomycota</taxon>
        <taxon>Pezizomycotina</taxon>
        <taxon>Eurotiomycetes</taxon>
        <taxon>Eurotiomycetidae</taxon>
        <taxon>Eurotiales</taxon>
        <taxon>Aspergillaceae</taxon>
        <taxon>Aspergillus</taxon>
        <taxon>Aspergillus subgen. Circumdati</taxon>
    </lineage>
</organism>
<dbReference type="EMBL" id="MSFO01000006">
    <property type="protein sequence ID" value="PLB46423.1"/>
    <property type="molecule type" value="Genomic_DNA"/>
</dbReference>